<accession>A0A8S1PZQ3</accession>
<sequence>MAQISAILDHLNNSIMLNQVNPLIQSILKIIQNQQKNQRNLLNQIHWHFVQQKIQRVACDSRMWQITQKDFANIEIIKSNPIVSYKEIVSGTQKIACIIYAQAEQLHEGLQSTIEKGDVEAKDEIKRRDKLLQEKYEQDEDDALKIQSKYIDVKNTDHTY</sequence>
<evidence type="ECO:0000313" key="1">
    <source>
        <dbReference type="EMBL" id="CAD8108465.1"/>
    </source>
</evidence>
<name>A0A8S1PZQ3_9CILI</name>
<comment type="caution">
    <text evidence="1">The sequence shown here is derived from an EMBL/GenBank/DDBJ whole genome shotgun (WGS) entry which is preliminary data.</text>
</comment>
<protein>
    <submittedName>
        <fullName evidence="1">Uncharacterized protein</fullName>
    </submittedName>
</protein>
<dbReference type="Proteomes" id="UP000692954">
    <property type="component" value="Unassembled WGS sequence"/>
</dbReference>
<reference evidence="1" key="1">
    <citation type="submission" date="2021-01" db="EMBL/GenBank/DDBJ databases">
        <authorList>
            <consortium name="Genoscope - CEA"/>
            <person name="William W."/>
        </authorList>
    </citation>
    <scope>NUCLEOTIDE SEQUENCE</scope>
</reference>
<proteinExistence type="predicted"/>
<gene>
    <name evidence="1" type="ORF">PSON_ATCC_30995.1.T0910085</name>
</gene>
<evidence type="ECO:0000313" key="2">
    <source>
        <dbReference type="Proteomes" id="UP000692954"/>
    </source>
</evidence>
<organism evidence="1 2">
    <name type="scientific">Paramecium sonneborni</name>
    <dbReference type="NCBI Taxonomy" id="65129"/>
    <lineage>
        <taxon>Eukaryota</taxon>
        <taxon>Sar</taxon>
        <taxon>Alveolata</taxon>
        <taxon>Ciliophora</taxon>
        <taxon>Intramacronucleata</taxon>
        <taxon>Oligohymenophorea</taxon>
        <taxon>Peniculida</taxon>
        <taxon>Parameciidae</taxon>
        <taxon>Paramecium</taxon>
    </lineage>
</organism>
<dbReference type="AlphaFoldDB" id="A0A8S1PZQ3"/>
<dbReference type="EMBL" id="CAJJDN010000091">
    <property type="protein sequence ID" value="CAD8108465.1"/>
    <property type="molecule type" value="Genomic_DNA"/>
</dbReference>
<keyword evidence="2" id="KW-1185">Reference proteome</keyword>